<dbReference type="AlphaFoldDB" id="A0A4U9DEW1"/>
<dbReference type="Proteomes" id="UP000339249">
    <property type="component" value="Unassembled WGS sequence"/>
</dbReference>
<dbReference type="EMBL" id="CABDVU010000001">
    <property type="protein sequence ID" value="VTN14585.1"/>
    <property type="molecule type" value="Genomic_DNA"/>
</dbReference>
<accession>A0A4U9DEW1</accession>
<protein>
    <submittedName>
        <fullName evidence="2">Uncharacterized protein</fullName>
    </submittedName>
</protein>
<feature type="compositionally biased region" description="Low complexity" evidence="1">
    <location>
        <begin position="13"/>
        <end position="30"/>
    </location>
</feature>
<proteinExistence type="predicted"/>
<evidence type="ECO:0000313" key="2">
    <source>
        <dbReference type="EMBL" id="VTN14585.1"/>
    </source>
</evidence>
<reference evidence="2 3" key="1">
    <citation type="submission" date="2019-04" db="EMBL/GenBank/DDBJ databases">
        <authorList>
            <consortium name="Pathogen Informatics"/>
        </authorList>
    </citation>
    <scope>NUCLEOTIDE SEQUENCE [LARGE SCALE GENOMIC DNA]</scope>
    <source>
        <strain evidence="2 3">NCTC9185</strain>
    </source>
</reference>
<organism evidence="2 3">
    <name type="scientific">Raoultella terrigena</name>
    <name type="common">Klebsiella terrigena</name>
    <dbReference type="NCBI Taxonomy" id="577"/>
    <lineage>
        <taxon>Bacteria</taxon>
        <taxon>Pseudomonadati</taxon>
        <taxon>Pseudomonadota</taxon>
        <taxon>Gammaproteobacteria</taxon>
        <taxon>Enterobacterales</taxon>
        <taxon>Enterobacteriaceae</taxon>
        <taxon>Klebsiella/Raoultella group</taxon>
        <taxon>Raoultella</taxon>
    </lineage>
</organism>
<evidence type="ECO:0000313" key="3">
    <source>
        <dbReference type="Proteomes" id="UP000339249"/>
    </source>
</evidence>
<gene>
    <name evidence="2" type="ORF">NCTC9185_06649</name>
</gene>
<name>A0A4U9DEW1_RAOTE</name>
<sequence>MDLRVASFGGSPSSAMTRSTFSTTTMASSTNRPIASTIPNMVKVFIEKPKMAEDGECP</sequence>
<evidence type="ECO:0000256" key="1">
    <source>
        <dbReference type="SAM" id="MobiDB-lite"/>
    </source>
</evidence>
<feature type="region of interest" description="Disordered" evidence="1">
    <location>
        <begin position="1"/>
        <end position="34"/>
    </location>
</feature>